<dbReference type="SUPFAM" id="SSF52833">
    <property type="entry name" value="Thioredoxin-like"/>
    <property type="match status" value="1"/>
</dbReference>
<dbReference type="PANTHER" id="PTHR42801:SF21">
    <property type="entry name" value="BCPB PROTEIN"/>
    <property type="match status" value="1"/>
</dbReference>
<comment type="caution">
    <text evidence="8">The sequence shown here is derived from an EMBL/GenBank/DDBJ whole genome shotgun (WGS) entry which is preliminary data.</text>
</comment>
<keyword evidence="2" id="KW-0049">Antioxidant</keyword>
<feature type="domain" description="Thioredoxin" evidence="7">
    <location>
        <begin position="24"/>
        <end position="189"/>
    </location>
</feature>
<proteinExistence type="predicted"/>
<evidence type="ECO:0000256" key="6">
    <source>
        <dbReference type="SAM" id="MobiDB-lite"/>
    </source>
</evidence>
<evidence type="ECO:0000313" key="11">
    <source>
        <dbReference type="Proteomes" id="UP001245370"/>
    </source>
</evidence>
<dbReference type="InterPro" id="IPR013740">
    <property type="entry name" value="Redoxin"/>
</dbReference>
<dbReference type="GO" id="GO:0034599">
    <property type="term" value="P:cellular response to oxidative stress"/>
    <property type="evidence" value="ECO:0007669"/>
    <property type="project" value="TreeGrafter"/>
</dbReference>
<dbReference type="Pfam" id="PF08534">
    <property type="entry name" value="Redoxin"/>
    <property type="match status" value="1"/>
</dbReference>
<evidence type="ECO:0000256" key="5">
    <source>
        <dbReference type="ARBA" id="ARBA00023284"/>
    </source>
</evidence>
<evidence type="ECO:0000256" key="4">
    <source>
        <dbReference type="ARBA" id="ARBA00023157"/>
    </source>
</evidence>
<dbReference type="RefSeq" id="WP_281806500.1">
    <property type="nucleotide sequence ID" value="NZ_BSDO01000002.1"/>
</dbReference>
<feature type="region of interest" description="Disordered" evidence="6">
    <location>
        <begin position="1"/>
        <end position="20"/>
    </location>
</feature>
<evidence type="ECO:0000259" key="7">
    <source>
        <dbReference type="PROSITE" id="PS51352"/>
    </source>
</evidence>
<dbReference type="GeneID" id="95762152"/>
<dbReference type="InterPro" id="IPR050924">
    <property type="entry name" value="Peroxiredoxin_BCP/PrxQ"/>
</dbReference>
<dbReference type="Proteomes" id="UP001245370">
    <property type="component" value="Unassembled WGS sequence"/>
</dbReference>
<dbReference type="Gene3D" id="3.40.30.10">
    <property type="entry name" value="Glutaredoxin"/>
    <property type="match status" value="1"/>
</dbReference>
<evidence type="ECO:0000313" key="8">
    <source>
        <dbReference type="EMBL" id="GLI21683.1"/>
    </source>
</evidence>
<keyword evidence="4" id="KW-1015">Disulfide bond</keyword>
<dbReference type="PROSITE" id="PS51352">
    <property type="entry name" value="THIOREDOXIN_2"/>
    <property type="match status" value="1"/>
</dbReference>
<keyword evidence="1" id="KW-0575">Peroxidase</keyword>
<evidence type="ECO:0000313" key="9">
    <source>
        <dbReference type="EMBL" id="MDR6332565.1"/>
    </source>
</evidence>
<dbReference type="Proteomes" id="UP001144397">
    <property type="component" value="Unassembled WGS sequence"/>
</dbReference>
<dbReference type="InterPro" id="IPR036249">
    <property type="entry name" value="Thioredoxin-like_sf"/>
</dbReference>
<dbReference type="CDD" id="cd03017">
    <property type="entry name" value="PRX_BCP"/>
    <property type="match status" value="1"/>
</dbReference>
<dbReference type="GO" id="GO:0005737">
    <property type="term" value="C:cytoplasm"/>
    <property type="evidence" value="ECO:0007669"/>
    <property type="project" value="TreeGrafter"/>
</dbReference>
<gene>
    <name evidence="9" type="ORF">GGQ86_001012</name>
    <name evidence="8" type="ORF">XFLAVUS301_13570</name>
</gene>
<keyword evidence="3" id="KW-0560">Oxidoreductase</keyword>
<evidence type="ECO:0000256" key="3">
    <source>
        <dbReference type="ARBA" id="ARBA00023002"/>
    </source>
</evidence>
<dbReference type="EMBL" id="JAVDPY010000001">
    <property type="protein sequence ID" value="MDR6332565.1"/>
    <property type="molecule type" value="Genomic_DNA"/>
</dbReference>
<keyword evidence="5" id="KW-0676">Redox-active center</keyword>
<dbReference type="PANTHER" id="PTHR42801">
    <property type="entry name" value="THIOREDOXIN-DEPENDENT PEROXIDE REDUCTASE"/>
    <property type="match status" value="1"/>
</dbReference>
<dbReference type="GO" id="GO:0008379">
    <property type="term" value="F:thioredoxin peroxidase activity"/>
    <property type="evidence" value="ECO:0007669"/>
    <property type="project" value="TreeGrafter"/>
</dbReference>
<reference evidence="8" key="1">
    <citation type="submission" date="2022-12" db="EMBL/GenBank/DDBJ databases">
        <title>Reference genome sequencing for broad-spectrum identification of bacterial and archaeal isolates by mass spectrometry.</title>
        <authorList>
            <person name="Sekiguchi Y."/>
            <person name="Tourlousse D.M."/>
        </authorList>
    </citation>
    <scope>NUCLEOTIDE SEQUENCE</scope>
    <source>
        <strain evidence="8">301</strain>
    </source>
</reference>
<reference evidence="9 11" key="2">
    <citation type="submission" date="2023-07" db="EMBL/GenBank/DDBJ databases">
        <title>Genomic Encyclopedia of Type Strains, Phase IV (KMG-IV): sequencing the most valuable type-strain genomes for metagenomic binning, comparative biology and taxonomic classification.</title>
        <authorList>
            <person name="Goeker M."/>
        </authorList>
    </citation>
    <scope>NUCLEOTIDE SEQUENCE [LARGE SCALE GENOMIC DNA]</scope>
    <source>
        <strain evidence="9 11">DSM 338</strain>
    </source>
</reference>
<dbReference type="EMBL" id="BSDO01000002">
    <property type="protein sequence ID" value="GLI21683.1"/>
    <property type="molecule type" value="Genomic_DNA"/>
</dbReference>
<dbReference type="AlphaFoldDB" id="A0A9W6CPS2"/>
<dbReference type="GO" id="GO:0045454">
    <property type="term" value="P:cell redox homeostasis"/>
    <property type="evidence" value="ECO:0007669"/>
    <property type="project" value="TreeGrafter"/>
</dbReference>
<keyword evidence="11" id="KW-1185">Reference proteome</keyword>
<name>A0A9W6CPS2_XANFL</name>
<evidence type="ECO:0000256" key="2">
    <source>
        <dbReference type="ARBA" id="ARBA00022862"/>
    </source>
</evidence>
<evidence type="ECO:0000313" key="10">
    <source>
        <dbReference type="Proteomes" id="UP001144397"/>
    </source>
</evidence>
<dbReference type="InterPro" id="IPR013766">
    <property type="entry name" value="Thioredoxin_domain"/>
</dbReference>
<evidence type="ECO:0000256" key="1">
    <source>
        <dbReference type="ARBA" id="ARBA00022559"/>
    </source>
</evidence>
<sequence length="190" mass="20861">MSTSGYTSLPDDLPSPEDDGLAAHLPGLELPIITLPATDGRHIDLSGLSGLTVVYAYPRTGVPGQPLPEGWDAIPGARGCTPQSCAFRDHFADLRDAGVEHVFGLSLQDSDYQREAAERLHLPFPLLSDHRHELTTAIRLPTFEVEGAKLLKRITLIIEEGAISHVFYPVFPPDRNAADVLAHLRRRRED</sequence>
<accession>A0A9W6CPS2</accession>
<protein>
    <submittedName>
        <fullName evidence="8">Peroxiredoxin</fullName>
    </submittedName>
</protein>
<organism evidence="8 10">
    <name type="scientific">Xanthobacter flavus</name>
    <dbReference type="NCBI Taxonomy" id="281"/>
    <lineage>
        <taxon>Bacteria</taxon>
        <taxon>Pseudomonadati</taxon>
        <taxon>Pseudomonadota</taxon>
        <taxon>Alphaproteobacteria</taxon>
        <taxon>Hyphomicrobiales</taxon>
        <taxon>Xanthobacteraceae</taxon>
        <taxon>Xanthobacter</taxon>
    </lineage>
</organism>